<keyword evidence="1" id="KW-0560">Oxidoreductase</keyword>
<dbReference type="EMBL" id="LK021339">
    <property type="protein sequence ID" value="CDQ45408.1"/>
    <property type="molecule type" value="Genomic_DNA"/>
</dbReference>
<sequence length="348" mass="37381">MNFSLMFFASLATGDAQRHYQLLLDAARIADRQGFAGIWTPERHFDEFGGVFPNPVVTNAALAAVTENIQLRAGSVISPLHDALLIAEDWSMIDNLSGGRAAVSFGSGWNPNDFALAPAQYGGRKDLMWEQIDTVHALWRGQRIRRTNGVGAQVEVELTPRPVQPQLPVWITTGGTAETFVRAGAAGANLLTHMITQDFAELAELIGQYRQARRSAGHDPETGCVTVMLHTFVGADADHARAVAAAPLRHYLGSALQLDIKAAAASADGDGYDDDILDELLDLRVERYFDGVGLLGDIDQCVDVAGRFAGIGVDDIACLVDFGVDAHEALGSIERLATVKDRCSAAAR</sequence>
<dbReference type="Gene3D" id="3.20.20.30">
    <property type="entry name" value="Luciferase-like domain"/>
    <property type="match status" value="1"/>
</dbReference>
<dbReference type="NCBIfam" id="TIGR04020">
    <property type="entry name" value="seco_metab_LLM"/>
    <property type="match status" value="1"/>
</dbReference>
<accession>A0AAV2WN60</accession>
<dbReference type="AlphaFoldDB" id="A0AAV2WN60"/>
<evidence type="ECO:0000256" key="2">
    <source>
        <dbReference type="ARBA" id="ARBA00023033"/>
    </source>
</evidence>
<gene>
    <name evidence="4" type="ORF">BN1047_03303</name>
</gene>
<reference evidence="4" key="2">
    <citation type="submission" date="2015-09" db="EMBL/GenBank/DDBJ databases">
        <title>Draft genome sequence of Mycobacterium neoaurum DSM 44074.</title>
        <authorList>
            <person name="Croce O."/>
            <person name="Robert C."/>
            <person name="Raoult D."/>
            <person name="Drancourt M."/>
        </authorList>
    </citation>
    <scope>NUCLEOTIDE SEQUENCE</scope>
    <source>
        <strain evidence="4">DSM 44074</strain>
    </source>
</reference>
<dbReference type="InterPro" id="IPR050766">
    <property type="entry name" value="Bact_Lucif_Oxidored"/>
</dbReference>
<reference evidence="4" key="1">
    <citation type="submission" date="2014-05" db="EMBL/GenBank/DDBJ databases">
        <authorList>
            <person name="Urmite Genomes"/>
        </authorList>
    </citation>
    <scope>NUCLEOTIDE SEQUENCE</scope>
    <source>
        <strain evidence="4">DSM 44074</strain>
    </source>
</reference>
<name>A0AAV2WN60_MYCNE</name>
<dbReference type="Pfam" id="PF00296">
    <property type="entry name" value="Bac_luciferase"/>
    <property type="match status" value="1"/>
</dbReference>
<dbReference type="Proteomes" id="UP000028864">
    <property type="component" value="Unassembled WGS sequence"/>
</dbReference>
<dbReference type="SUPFAM" id="SSF51679">
    <property type="entry name" value="Bacterial luciferase-like"/>
    <property type="match status" value="1"/>
</dbReference>
<dbReference type="InterPro" id="IPR036661">
    <property type="entry name" value="Luciferase-like_sf"/>
</dbReference>
<feature type="domain" description="Luciferase-like" evidence="3">
    <location>
        <begin position="3"/>
        <end position="314"/>
    </location>
</feature>
<keyword evidence="2" id="KW-0503">Monooxygenase</keyword>
<dbReference type="PANTHER" id="PTHR30137">
    <property type="entry name" value="LUCIFERASE-LIKE MONOOXYGENASE"/>
    <property type="match status" value="1"/>
</dbReference>
<dbReference type="GO" id="GO:0016705">
    <property type="term" value="F:oxidoreductase activity, acting on paired donors, with incorporation or reduction of molecular oxygen"/>
    <property type="evidence" value="ECO:0007669"/>
    <property type="project" value="InterPro"/>
</dbReference>
<evidence type="ECO:0000313" key="4">
    <source>
        <dbReference type="EMBL" id="CDQ45408.1"/>
    </source>
</evidence>
<evidence type="ECO:0000256" key="1">
    <source>
        <dbReference type="ARBA" id="ARBA00023002"/>
    </source>
</evidence>
<evidence type="ECO:0000313" key="5">
    <source>
        <dbReference type="Proteomes" id="UP000028864"/>
    </source>
</evidence>
<proteinExistence type="predicted"/>
<dbReference type="GO" id="GO:0004497">
    <property type="term" value="F:monooxygenase activity"/>
    <property type="evidence" value="ECO:0007669"/>
    <property type="project" value="UniProtKB-KW"/>
</dbReference>
<dbReference type="InterPro" id="IPR011251">
    <property type="entry name" value="Luciferase-like_dom"/>
</dbReference>
<dbReference type="PANTHER" id="PTHR30137:SF8">
    <property type="entry name" value="BLR5498 PROTEIN"/>
    <property type="match status" value="1"/>
</dbReference>
<protein>
    <submittedName>
        <fullName evidence="4">F420-dependent methylene-tetrahydromethanopterin reductase</fullName>
    </submittedName>
</protein>
<organism evidence="4 5">
    <name type="scientific">Mycolicibacterium neoaurum</name>
    <name type="common">Mycobacterium neoaurum</name>
    <dbReference type="NCBI Taxonomy" id="1795"/>
    <lineage>
        <taxon>Bacteria</taxon>
        <taxon>Bacillati</taxon>
        <taxon>Actinomycetota</taxon>
        <taxon>Actinomycetes</taxon>
        <taxon>Mycobacteriales</taxon>
        <taxon>Mycobacteriaceae</taxon>
        <taxon>Mycolicibacterium</taxon>
    </lineage>
</organism>
<evidence type="ECO:0000259" key="3">
    <source>
        <dbReference type="Pfam" id="PF00296"/>
    </source>
</evidence>
<dbReference type="InterPro" id="IPR024011">
    <property type="entry name" value="Biosynth_lucif-like_mOase_dom"/>
</dbReference>
<dbReference type="GO" id="GO:0005829">
    <property type="term" value="C:cytosol"/>
    <property type="evidence" value="ECO:0007669"/>
    <property type="project" value="TreeGrafter"/>
</dbReference>